<evidence type="ECO:0000313" key="10">
    <source>
        <dbReference type="EMBL" id="ACV61302.1"/>
    </source>
</evidence>
<dbReference type="PROSITE" id="PS50928">
    <property type="entry name" value="ABC_TM1"/>
    <property type="match status" value="1"/>
</dbReference>
<dbReference type="HOGENOM" id="CLU_028518_5_3_9"/>
<feature type="transmembrane region" description="Helical" evidence="8">
    <location>
        <begin position="16"/>
        <end position="37"/>
    </location>
</feature>
<comment type="subcellular location">
    <subcellularLocation>
        <location evidence="1 8">Cell membrane</location>
        <topology evidence="1 8">Multi-pass membrane protein</topology>
    </subcellularLocation>
</comment>
<keyword evidence="5 8" id="KW-1133">Transmembrane helix</keyword>
<dbReference type="InterPro" id="IPR014157">
    <property type="entry name" value="Nickel_NikC"/>
</dbReference>
<dbReference type="GO" id="GO:0015099">
    <property type="term" value="F:nickel cation transmembrane transporter activity"/>
    <property type="evidence" value="ECO:0007669"/>
    <property type="project" value="InterPro"/>
</dbReference>
<sequence>MFMQIHLQKLFQHKPAILSIIIIVFLFFTGILAPLIAPHDPNLVNLEQKLEAPSREFPMGTDHLGRCLLSRLIYATGISLNTAFIVMALTIAVSLVIGTYSGYVGGKVDNLLMRLCDVLLAFPNLILALAIVGMLGPSLVNVMLAMIAVHWVWYARMIRGMVLSLKESNFVLAAKVCGTGGPQIIMRHILPNIISQIIVLASLDMGWIILSISGLSFLGLGIQPPTPEWGAMLNDGRQFLRSNPSLMVYPGMVILIVVLAFNLLGDALRDVLDPKDFKQGGIL</sequence>
<feature type="transmembrane region" description="Helical" evidence="8">
    <location>
        <begin position="138"/>
        <end position="155"/>
    </location>
</feature>
<dbReference type="PANTHER" id="PTHR43386:SF1">
    <property type="entry name" value="D,D-DIPEPTIDE TRANSPORT SYSTEM PERMEASE PROTEIN DDPC-RELATED"/>
    <property type="match status" value="1"/>
</dbReference>
<dbReference type="InterPro" id="IPR000515">
    <property type="entry name" value="MetI-like"/>
</dbReference>
<dbReference type="InterPro" id="IPR025966">
    <property type="entry name" value="OppC_N"/>
</dbReference>
<dbReference type="NCBIfam" id="NF045473">
    <property type="entry name" value="Opp1C"/>
    <property type="match status" value="1"/>
</dbReference>
<keyword evidence="6 8" id="KW-0472">Membrane</keyword>
<feature type="transmembrane region" description="Helical" evidence="8">
    <location>
        <begin position="246"/>
        <end position="265"/>
    </location>
</feature>
<evidence type="ECO:0000256" key="2">
    <source>
        <dbReference type="ARBA" id="ARBA00022448"/>
    </source>
</evidence>
<dbReference type="InterPro" id="IPR053385">
    <property type="entry name" value="ABC_transport_permease"/>
</dbReference>
<dbReference type="PANTHER" id="PTHR43386">
    <property type="entry name" value="OLIGOPEPTIDE TRANSPORT SYSTEM PERMEASE PROTEIN APPC"/>
    <property type="match status" value="1"/>
</dbReference>
<dbReference type="KEGG" id="dae:Dtox_0349"/>
<evidence type="ECO:0000256" key="6">
    <source>
        <dbReference type="ARBA" id="ARBA00023136"/>
    </source>
</evidence>
<feature type="transmembrane region" description="Helical" evidence="8">
    <location>
        <begin position="111"/>
        <end position="132"/>
    </location>
</feature>
<evidence type="ECO:0000259" key="9">
    <source>
        <dbReference type="PROSITE" id="PS50928"/>
    </source>
</evidence>
<dbReference type="InterPro" id="IPR050366">
    <property type="entry name" value="BP-dependent_transpt_permease"/>
</dbReference>
<evidence type="ECO:0000256" key="4">
    <source>
        <dbReference type="ARBA" id="ARBA00022692"/>
    </source>
</evidence>
<evidence type="ECO:0000313" key="11">
    <source>
        <dbReference type="Proteomes" id="UP000002217"/>
    </source>
</evidence>
<dbReference type="InterPro" id="IPR035906">
    <property type="entry name" value="MetI-like_sf"/>
</dbReference>
<feature type="transmembrane region" description="Helical" evidence="8">
    <location>
        <begin position="72"/>
        <end position="99"/>
    </location>
</feature>
<dbReference type="EMBL" id="CP001720">
    <property type="protein sequence ID" value="ACV61302.1"/>
    <property type="molecule type" value="Genomic_DNA"/>
</dbReference>
<dbReference type="Proteomes" id="UP000002217">
    <property type="component" value="Chromosome"/>
</dbReference>
<protein>
    <submittedName>
        <fullName evidence="10">Nickel ABC transporter, permease subunit NikC</fullName>
    </submittedName>
</protein>
<dbReference type="RefSeq" id="WP_015756023.1">
    <property type="nucleotide sequence ID" value="NC_013216.1"/>
</dbReference>
<proteinExistence type="inferred from homology"/>
<feature type="domain" description="ABC transmembrane type-1" evidence="9">
    <location>
        <begin position="80"/>
        <end position="265"/>
    </location>
</feature>
<dbReference type="Pfam" id="PF12911">
    <property type="entry name" value="OppC_N"/>
    <property type="match status" value="1"/>
</dbReference>
<evidence type="ECO:0000256" key="5">
    <source>
        <dbReference type="ARBA" id="ARBA00022989"/>
    </source>
</evidence>
<dbReference type="eggNOG" id="COG1173">
    <property type="taxonomic scope" value="Bacteria"/>
</dbReference>
<dbReference type="AlphaFoldDB" id="C8W4V0"/>
<dbReference type="STRING" id="485916.Dtox_0349"/>
<gene>
    <name evidence="10" type="ordered locus">Dtox_0349</name>
</gene>
<dbReference type="NCBIfam" id="NF045474">
    <property type="entry name" value="Opp2C"/>
    <property type="match status" value="1"/>
</dbReference>
<evidence type="ECO:0000256" key="7">
    <source>
        <dbReference type="ARBA" id="ARBA00024202"/>
    </source>
</evidence>
<evidence type="ECO:0000256" key="8">
    <source>
        <dbReference type="RuleBase" id="RU363032"/>
    </source>
</evidence>
<evidence type="ECO:0000256" key="3">
    <source>
        <dbReference type="ARBA" id="ARBA00022475"/>
    </source>
</evidence>
<comment type="similarity">
    <text evidence="7">Belongs to the binding-protein-dependent transport system permease family. OppBC subfamily.</text>
</comment>
<dbReference type="InterPro" id="IPR053474">
    <property type="entry name" value="Staphylopine_ABC_permease"/>
</dbReference>
<dbReference type="SUPFAM" id="SSF161098">
    <property type="entry name" value="MetI-like"/>
    <property type="match status" value="1"/>
</dbReference>
<dbReference type="NCBIfam" id="NF007738">
    <property type="entry name" value="PRK10417.1"/>
    <property type="match status" value="1"/>
</dbReference>
<dbReference type="Gene3D" id="1.10.3720.10">
    <property type="entry name" value="MetI-like"/>
    <property type="match status" value="1"/>
</dbReference>
<dbReference type="CDD" id="cd06261">
    <property type="entry name" value="TM_PBP2"/>
    <property type="match status" value="1"/>
</dbReference>
<reference evidence="10 11" key="1">
    <citation type="journal article" date="2009" name="Stand. Genomic Sci.">
        <title>Complete genome sequence of Desulfotomaculum acetoxidans type strain (5575).</title>
        <authorList>
            <person name="Spring S."/>
            <person name="Lapidus A."/>
            <person name="Schroder M."/>
            <person name="Gleim D."/>
            <person name="Sims D."/>
            <person name="Meincke L."/>
            <person name="Glavina Del Rio T."/>
            <person name="Tice H."/>
            <person name="Copeland A."/>
            <person name="Cheng J.F."/>
            <person name="Lucas S."/>
            <person name="Chen F."/>
            <person name="Nolan M."/>
            <person name="Bruce D."/>
            <person name="Goodwin L."/>
            <person name="Pitluck S."/>
            <person name="Ivanova N."/>
            <person name="Mavromatis K."/>
            <person name="Mikhailova N."/>
            <person name="Pati A."/>
            <person name="Chen A."/>
            <person name="Palaniappan K."/>
            <person name="Land M."/>
            <person name="Hauser L."/>
            <person name="Chang Y.J."/>
            <person name="Jeffries C.D."/>
            <person name="Chain P."/>
            <person name="Saunders E."/>
            <person name="Brettin T."/>
            <person name="Detter J.C."/>
            <person name="Goker M."/>
            <person name="Bristow J."/>
            <person name="Eisen J.A."/>
            <person name="Markowitz V."/>
            <person name="Hugenholtz P."/>
            <person name="Kyrpides N.C."/>
            <person name="Klenk H.P."/>
            <person name="Han C."/>
        </authorList>
    </citation>
    <scope>NUCLEOTIDE SEQUENCE [LARGE SCALE GENOMIC DNA]</scope>
    <source>
        <strain evidence="11">ATCC 49208 / DSM 771 / VKM B-1644</strain>
    </source>
</reference>
<keyword evidence="11" id="KW-1185">Reference proteome</keyword>
<dbReference type="NCBIfam" id="TIGR02790">
    <property type="entry name" value="nickel_nikC"/>
    <property type="match status" value="1"/>
</dbReference>
<organism evidence="10 11">
    <name type="scientific">Desulfofarcimen acetoxidans (strain ATCC 49208 / DSM 771 / KCTC 5769 / VKM B-1644 / 5575)</name>
    <name type="common">Desulfotomaculum acetoxidans</name>
    <dbReference type="NCBI Taxonomy" id="485916"/>
    <lineage>
        <taxon>Bacteria</taxon>
        <taxon>Bacillati</taxon>
        <taxon>Bacillota</taxon>
        <taxon>Clostridia</taxon>
        <taxon>Eubacteriales</taxon>
        <taxon>Peptococcaceae</taxon>
        <taxon>Desulfofarcimen</taxon>
    </lineage>
</organism>
<keyword evidence="2 8" id="KW-0813">Transport</keyword>
<name>C8W4V0_DESAS</name>
<feature type="transmembrane region" description="Helical" evidence="8">
    <location>
        <begin position="197"/>
        <end position="222"/>
    </location>
</feature>
<keyword evidence="3" id="KW-1003">Cell membrane</keyword>
<dbReference type="Pfam" id="PF00528">
    <property type="entry name" value="BPD_transp_1"/>
    <property type="match status" value="1"/>
</dbReference>
<dbReference type="GO" id="GO:0005886">
    <property type="term" value="C:plasma membrane"/>
    <property type="evidence" value="ECO:0007669"/>
    <property type="project" value="UniProtKB-SubCell"/>
</dbReference>
<evidence type="ECO:0000256" key="1">
    <source>
        <dbReference type="ARBA" id="ARBA00004651"/>
    </source>
</evidence>
<keyword evidence="4 8" id="KW-0812">Transmembrane</keyword>
<accession>C8W4V0</accession>